<evidence type="ECO:0000313" key="3">
    <source>
        <dbReference type="Proteomes" id="UP000681027"/>
    </source>
</evidence>
<evidence type="ECO:0000313" key="2">
    <source>
        <dbReference type="EMBL" id="MBS4192051.1"/>
    </source>
</evidence>
<dbReference type="SUPFAM" id="SSF109854">
    <property type="entry name" value="DinB/YfiT-like putative metalloenzymes"/>
    <property type="match status" value="1"/>
</dbReference>
<dbReference type="InterPro" id="IPR024775">
    <property type="entry name" value="DinB-like"/>
</dbReference>
<reference evidence="2 3" key="1">
    <citation type="submission" date="2021-05" db="EMBL/GenBank/DDBJ databases">
        <title>Novel Bacillus species.</title>
        <authorList>
            <person name="Liu G."/>
        </authorList>
    </citation>
    <scope>NUCLEOTIDE SEQUENCE [LARGE SCALE GENOMIC DNA]</scope>
    <source>
        <strain evidence="2 3">FJAT-49705</strain>
    </source>
</reference>
<sequence length="173" mass="19598">MQKRPEASEYPAYYSSYVNLVPEGDIVSILSQQKNEMIELLKDMTEMQSLFQYDSDKWTVKEVLGHIVDTERIMGYRLLCFARGEASPLPGFDENAYVQNASFNILSIQELLESFSAVRLSTIHLLKSLDSAAWSREGTANGTVVTVHAIASIIAGHELHHRKILKERYFNGK</sequence>
<feature type="domain" description="DinB-like" evidence="1">
    <location>
        <begin position="30"/>
        <end position="164"/>
    </location>
</feature>
<protein>
    <submittedName>
        <fullName evidence="2">DinB family protein</fullName>
    </submittedName>
</protein>
<dbReference type="Gene3D" id="1.20.120.450">
    <property type="entry name" value="dinb family like domain"/>
    <property type="match status" value="1"/>
</dbReference>
<accession>A0ABS5NWS7</accession>
<comment type="caution">
    <text evidence="2">The sequence shown here is derived from an EMBL/GenBank/DDBJ whole genome shotgun (WGS) entry which is preliminary data.</text>
</comment>
<dbReference type="InterPro" id="IPR034660">
    <property type="entry name" value="DinB/YfiT-like"/>
</dbReference>
<dbReference type="RefSeq" id="WP_213103504.1">
    <property type="nucleotide sequence ID" value="NZ_JAGYPM010000004.1"/>
</dbReference>
<name>A0ABS5NWS7_9BACI</name>
<dbReference type="EMBL" id="JAGYPM010000004">
    <property type="protein sequence ID" value="MBS4192051.1"/>
    <property type="molecule type" value="Genomic_DNA"/>
</dbReference>
<evidence type="ECO:0000259" key="1">
    <source>
        <dbReference type="Pfam" id="PF12867"/>
    </source>
</evidence>
<dbReference type="Proteomes" id="UP000681027">
    <property type="component" value="Unassembled WGS sequence"/>
</dbReference>
<keyword evidence="3" id="KW-1185">Reference proteome</keyword>
<dbReference type="Pfam" id="PF12867">
    <property type="entry name" value="DinB_2"/>
    <property type="match status" value="1"/>
</dbReference>
<proteinExistence type="predicted"/>
<gene>
    <name evidence="2" type="ORF">KHA94_17950</name>
</gene>
<organism evidence="2 3">
    <name type="scientific">Cytobacillus citreus</name>
    <dbReference type="NCBI Taxonomy" id="2833586"/>
    <lineage>
        <taxon>Bacteria</taxon>
        <taxon>Bacillati</taxon>
        <taxon>Bacillota</taxon>
        <taxon>Bacilli</taxon>
        <taxon>Bacillales</taxon>
        <taxon>Bacillaceae</taxon>
        <taxon>Cytobacillus</taxon>
    </lineage>
</organism>